<reference evidence="8 9" key="2">
    <citation type="journal article" date="2012" name="J. Bacteriol.">
        <title>Genome Sequence of Edwardsiella ictaluri 93-146, a Strain Associated with a Natural Channel Catfish Outbreak of Enteric Septicemia of Catfish.</title>
        <authorList>
            <person name="Williams M.L."/>
            <person name="Gillaspy A.F."/>
            <person name="Dyer D.W."/>
            <person name="Thune R.L."/>
            <person name="Waldbieser G.C."/>
            <person name="Schuster S.C."/>
            <person name="Gipson J."/>
            <person name="Zaitshik J."/>
            <person name="Landry C."/>
            <person name="Banes M.M."/>
            <person name="Lawrence M.L."/>
        </authorList>
    </citation>
    <scope>NUCLEOTIDE SEQUENCE [LARGE SCALE GENOMIC DNA]</scope>
    <source>
        <strain evidence="8 9">93-146</strain>
    </source>
</reference>
<evidence type="ECO:0000256" key="4">
    <source>
        <dbReference type="ARBA" id="ARBA00012869"/>
    </source>
</evidence>
<reference evidence="9" key="1">
    <citation type="submission" date="2009-03" db="EMBL/GenBank/DDBJ databases">
        <title>Complete genome sequence of Edwardsiella ictaluri 93-146.</title>
        <authorList>
            <person name="Williams M.L."/>
            <person name="Gillaspy A.F."/>
            <person name="Dyer D.W."/>
            <person name="Thune R.L."/>
            <person name="Waldbieser G.C."/>
            <person name="Schuster S.C."/>
            <person name="Gipson J."/>
            <person name="Zaitshik J."/>
            <person name="Landry C."/>
            <person name="Lawrence M.L."/>
        </authorList>
    </citation>
    <scope>NUCLEOTIDE SEQUENCE [LARGE SCALE GENOMIC DNA]</scope>
    <source>
        <strain evidence="9">93-146</strain>
    </source>
</reference>
<dbReference type="PROSITE" id="PS01021">
    <property type="entry name" value="COPROGEN_OXIDASE"/>
    <property type="match status" value="1"/>
</dbReference>
<keyword evidence="5 8" id="KW-0560">Oxidoreductase</keyword>
<dbReference type="GO" id="GO:0005737">
    <property type="term" value="C:cytoplasm"/>
    <property type="evidence" value="ECO:0007669"/>
    <property type="project" value="TreeGrafter"/>
</dbReference>
<sequence>MIPDSEPVRRFLLRLQDNLCQTPAAATTKRPELAGCPFQAMGISLVLHPHSPYVPTAHANVRFFIADRPGTAPLWWFGGGFDLTPFYPFHDDVIQWHRSTRDLCRPFGEQRYPHYKAWCDRYFYLPHRQEARGIGGVFFDDLNDPGFGQALAFSRAVGEGFIPTYLSIAERRRILPWGERERQFQLYRPGAMWSLIWCGIAVLYSACKAAGAAHRF</sequence>
<proteinExistence type="inferred from homology"/>
<evidence type="ECO:0000256" key="5">
    <source>
        <dbReference type="ARBA" id="ARBA00023002"/>
    </source>
</evidence>
<dbReference type="EC" id="1.3.3.3" evidence="4"/>
<evidence type="ECO:0000313" key="9">
    <source>
        <dbReference type="Proteomes" id="UP000001485"/>
    </source>
</evidence>
<keyword evidence="6" id="KW-0350">Heme biosynthesis</keyword>
<dbReference type="PRINTS" id="PR00073">
    <property type="entry name" value="COPRGNOXDASE"/>
</dbReference>
<accession>C5B7D8</accession>
<protein>
    <recommendedName>
        <fullName evidence="4">coproporphyrinogen oxidase</fullName>
        <ecNumber evidence="4">1.3.3.3</ecNumber>
    </recommendedName>
</protein>
<dbReference type="InterPro" id="IPR036406">
    <property type="entry name" value="Coprogen_oxidase_aer_sf"/>
</dbReference>
<evidence type="ECO:0000256" key="6">
    <source>
        <dbReference type="ARBA" id="ARBA00023133"/>
    </source>
</evidence>
<gene>
    <name evidence="8" type="ordered locus">NT01EI_1236</name>
</gene>
<comment type="similarity">
    <text evidence="2">Belongs to the aerobic coproporphyrinogen-III oxidase family.</text>
</comment>
<organism evidence="8 9">
    <name type="scientific">Edwardsiella ictaluri (strain 93-146)</name>
    <dbReference type="NCBI Taxonomy" id="634503"/>
    <lineage>
        <taxon>Bacteria</taxon>
        <taxon>Pseudomonadati</taxon>
        <taxon>Pseudomonadota</taxon>
        <taxon>Gammaproteobacteria</taxon>
        <taxon>Enterobacterales</taxon>
        <taxon>Hafniaceae</taxon>
        <taxon>Edwardsiella</taxon>
    </lineage>
</organism>
<dbReference type="GO" id="GO:0004109">
    <property type="term" value="F:coproporphyrinogen oxidase activity"/>
    <property type="evidence" value="ECO:0007669"/>
    <property type="project" value="UniProtKB-EC"/>
</dbReference>
<dbReference type="Proteomes" id="UP000001485">
    <property type="component" value="Chromosome"/>
</dbReference>
<dbReference type="Gene3D" id="3.40.1500.10">
    <property type="entry name" value="Coproporphyrinogen III oxidase, aerobic"/>
    <property type="match status" value="1"/>
</dbReference>
<evidence type="ECO:0000313" key="8">
    <source>
        <dbReference type="EMBL" id="ACR68444.1"/>
    </source>
</evidence>
<dbReference type="EMBL" id="CP001600">
    <property type="protein sequence ID" value="ACR68444.1"/>
    <property type="molecule type" value="Genomic_DNA"/>
</dbReference>
<dbReference type="HOGENOM" id="CLU_1276007_0_0_6"/>
<dbReference type="InterPro" id="IPR001260">
    <property type="entry name" value="Coprogen_oxidase_aer"/>
</dbReference>
<dbReference type="PANTHER" id="PTHR10755:SF0">
    <property type="entry name" value="OXYGEN-DEPENDENT COPROPORPHYRINOGEN-III OXIDASE, MITOCHONDRIAL"/>
    <property type="match status" value="1"/>
</dbReference>
<comment type="subunit">
    <text evidence="3">Homodimer.</text>
</comment>
<dbReference type="SUPFAM" id="SSF102886">
    <property type="entry name" value="Coproporphyrinogen III oxidase"/>
    <property type="match status" value="1"/>
</dbReference>
<dbReference type="InterPro" id="IPR018375">
    <property type="entry name" value="Coprogen_oxidase_CS"/>
</dbReference>
<dbReference type="KEGG" id="eic:NT01EI_1236"/>
<dbReference type="AlphaFoldDB" id="C5B7D8"/>
<dbReference type="GO" id="GO:0006782">
    <property type="term" value="P:protoporphyrinogen IX biosynthetic process"/>
    <property type="evidence" value="ECO:0007669"/>
    <property type="project" value="TreeGrafter"/>
</dbReference>
<dbReference type="PANTHER" id="PTHR10755">
    <property type="entry name" value="COPROPORPHYRINOGEN III OXIDASE, MITOCHONDRIAL"/>
    <property type="match status" value="1"/>
</dbReference>
<evidence type="ECO:0000256" key="2">
    <source>
        <dbReference type="ARBA" id="ARBA00010644"/>
    </source>
</evidence>
<evidence type="ECO:0000256" key="7">
    <source>
        <dbReference type="ARBA" id="ARBA00023244"/>
    </source>
</evidence>
<evidence type="ECO:0000256" key="1">
    <source>
        <dbReference type="ARBA" id="ARBA00005168"/>
    </source>
</evidence>
<name>C5B7D8_EDWI9</name>
<dbReference type="Pfam" id="PF01218">
    <property type="entry name" value="Coprogen_oxidas"/>
    <property type="match status" value="1"/>
</dbReference>
<evidence type="ECO:0000256" key="3">
    <source>
        <dbReference type="ARBA" id="ARBA00011738"/>
    </source>
</evidence>
<keyword evidence="7" id="KW-0627">Porphyrin biosynthesis</keyword>
<comment type="pathway">
    <text evidence="1">Porphyrin-containing compound metabolism; protoporphyrin-IX biosynthesis; protoporphyrinogen-IX from coproporphyrinogen-III (O2 route): step 1/1.</text>
</comment>